<keyword evidence="2" id="KW-0175">Coiled coil</keyword>
<dbReference type="GO" id="GO:0008270">
    <property type="term" value="F:zinc ion binding"/>
    <property type="evidence" value="ECO:0007669"/>
    <property type="project" value="InterPro"/>
</dbReference>
<dbReference type="OrthoDB" id="1432203at2759"/>
<accession>A0A2Z6NXJ3</accession>
<sequence>MEAFIKSMDMKAWKAILKGWEHPKIKNASGADTDELKPEEDWTTAADTLAVGNSKALNALFNGVDKNMFKLIKRCKIAKEAWDILKTTQEGTAKVKISRLQILTRKFENLKMKDDESVHDFYMNVMDFANSFDDLGEKMSDEKIIRKILRSLTKKFDMKVIAMEEAQDISTMRVDELIGSLQTYESSVNERIERKNKRIALVSNTAEEDEEDEQDSGESFSEAIVMLGRQFNKVMRKVDKNSWKGAKNNASDIMRNIDAQKRSKGDEKPTVNKGIQCHECEGYGHIKTECGTYLRKQKKSLVASWSDEEESEGEKEFEAAKHVRVLTGILESDTESCDEELTFEELATTYKELCLVSVDKCREIEKLKKINSQLKADQSRNISRIEELQIKVNHLTYDLDEANKEIDLLNVNVGRLRKYSEMLNKTGDEKLDEILEHHKRRPKFTGISYENVNKHRTYNPELMYTHPKEVPGANMSRKVPQHPTQHHDNSYYKKHRPWRCHYCGRKGHIRPFCYKLYGYPQEKQQIEPIPMIKQEWKVKSETKVDEDQTENQVTGLISHTSFRASSKEDWYFDSGCSRHMTGDDRFLVDIKSYSTSYVTFGDGAKGDITGIGKLINKSLPKLDNVLLVKGLTPNLISISQLCDQGLKVNFTKAECLVTSENDELLMKGVRYTWINFIKEKSDTFDIFKDLCVQLQREKDSAEAMNTACYIHNRVTLRTGTNTTLYELWKNKKPTVKYFHVFGSKCYILADREQRRKLDPKSDEGIFLGYSTNSRAYKVFNSRTKVMMESSNVVIVDHVERGTQDAGEDVVASDSSTEAFENVKEDENNMEASETGSISAPPKKGSSIRIQKNHPSDLIIGNPDQGISTRRMNDVISNACFVSKIEPKNVKETLTDDCWINAMQEELEQFKRNEIWELVPRPENVNVIGTKWVFKNKSDENGVVTRNKARLVAQGYAQIEGIDFDETFAPVARLESIRLLLGVACILKFKLFQMDVKSAFLNGKGGNDKTLFVKKEKGDFIIAQIYVDDIVFGGMSSKMVQHFVHQMQSEFEMSLVGELTYFLGLQVKQMENTIFVSQSKYAKNIVKKFGMDGGNHKRTPAATHLKLTKDETGIDVDQSLYRSMIGSLLYLTASRPDITFAVGVCASENSTLVGYCDADWAGSEDDRKSTSGACFFLGNNLISWFSKKQNSVSLSTAEVEYIAAGSSCSQLLWMKQMLKEYNVEQDVMTLYCDNLSAINISKNPIQHSRTKHIDIRHHFIRDLVEDKIVTLEHIGTEEQLTDIFTKALDAVQFEKLRGKLDYNHLHNLSSSSLSLIRQIFQLPSITSPHHFSSLALKNKSRNMSSPSTHTHEKNAAKSQSQLTTVFPEGHIPKRYPTSEAANQVSTTTISSDLADKNRDESIDTMHVKNRGESSFIPTKTPNQNPVKVADAVGFENPSSTEELGKSRPVTDSDVIKIVVAEISDSTEVEITNVVTDIVGSSSAKDVVSNAKESTQDVLTQDVAQDVTVSPAPVNLVDIVIPESPVDVTVGDNEKSPGSNETTLGEHIAKQKKKKKAASTVIDVETHVSKGISGRMTTASSVARRTRSNGSEDVGAKSITPQKASQSVKKKPMYGPPRPPSQMVSSERKKMSLKRKAPEDSDSEYDVVQDVASSFEASMPKSIKKKKIPRNVLAVPIDNISFHHVENAVRWKFVVQRSMDCDNPMSPEFQKVYVRGKCVNFSPFLINQYLGRSSEDMVEFEATQNEIYKTLTGGLVKVWPKKNLPAAKLTTKYAILNKIASFNWAPTTHSNSVATGLSKVIYAVGTKLSFDYGSYIFDETVLHGKSLAVKMPIAFPTLICGIILEQHPDILTKDDVPAKRLSDLSLDDMLFTGRQVTDFATPNAAQDAARNAMQHPEVLTIDEMIVQLESVSRMLGEKKNLVDSVVYSLKYEKAQAEGGEGPSYVTPTNYAHDSEDTEEEGYATDESPLI</sequence>
<evidence type="ECO:0000259" key="4">
    <source>
        <dbReference type="SMART" id="SM00343"/>
    </source>
</evidence>
<protein>
    <recommendedName>
        <fullName evidence="4">CCHC-type domain-containing protein</fullName>
    </recommendedName>
</protein>
<dbReference type="Pfam" id="PF20167">
    <property type="entry name" value="Transposase_32"/>
    <property type="match status" value="1"/>
</dbReference>
<dbReference type="InterPro" id="IPR054722">
    <property type="entry name" value="PolX-like_BBD"/>
</dbReference>
<dbReference type="Pfam" id="PF14223">
    <property type="entry name" value="Retrotran_gag_2"/>
    <property type="match status" value="1"/>
</dbReference>
<evidence type="ECO:0000256" key="3">
    <source>
        <dbReference type="SAM" id="MobiDB-lite"/>
    </source>
</evidence>
<dbReference type="InterPro" id="IPR043502">
    <property type="entry name" value="DNA/RNA_pol_sf"/>
</dbReference>
<evidence type="ECO:0000313" key="6">
    <source>
        <dbReference type="Proteomes" id="UP000242715"/>
    </source>
</evidence>
<evidence type="ECO:0000256" key="2">
    <source>
        <dbReference type="SAM" id="Coils"/>
    </source>
</evidence>
<keyword evidence="1" id="KW-0378">Hydrolase</keyword>
<name>A0A2Z6NXJ3_TRISU</name>
<evidence type="ECO:0000256" key="1">
    <source>
        <dbReference type="ARBA" id="ARBA00022750"/>
    </source>
</evidence>
<dbReference type="InterPro" id="IPR057670">
    <property type="entry name" value="SH3_retrovirus"/>
</dbReference>
<dbReference type="SMART" id="SM00343">
    <property type="entry name" value="ZnF_C2HC"/>
    <property type="match status" value="2"/>
</dbReference>
<dbReference type="Pfam" id="PF07727">
    <property type="entry name" value="RVT_2"/>
    <property type="match status" value="1"/>
</dbReference>
<dbReference type="InterPro" id="IPR013103">
    <property type="entry name" value="RVT_2"/>
</dbReference>
<dbReference type="InterPro" id="IPR046796">
    <property type="entry name" value="Transposase_32_dom"/>
</dbReference>
<dbReference type="GO" id="GO:0004190">
    <property type="term" value="F:aspartic-type endopeptidase activity"/>
    <property type="evidence" value="ECO:0007669"/>
    <property type="project" value="UniProtKB-KW"/>
</dbReference>
<feature type="compositionally biased region" description="Polar residues" evidence="3">
    <location>
        <begin position="1573"/>
        <end position="1589"/>
    </location>
</feature>
<gene>
    <name evidence="5" type="ORF">TSUD_281880</name>
</gene>
<reference evidence="6" key="1">
    <citation type="journal article" date="2017" name="Front. Plant Sci.">
        <title>Climate Clever Clovers: New Paradigm to Reduce the Environmental Footprint of Ruminants by Breeding Low Methanogenic Forages Utilizing Haplotype Variation.</title>
        <authorList>
            <person name="Kaur P."/>
            <person name="Appels R."/>
            <person name="Bayer P.E."/>
            <person name="Keeble-Gagnere G."/>
            <person name="Wang J."/>
            <person name="Hirakawa H."/>
            <person name="Shirasawa K."/>
            <person name="Vercoe P."/>
            <person name="Stefanova K."/>
            <person name="Durmic Z."/>
            <person name="Nichols P."/>
            <person name="Revell C."/>
            <person name="Isobe S.N."/>
            <person name="Edwards D."/>
            <person name="Erskine W."/>
        </authorList>
    </citation>
    <scope>NUCLEOTIDE SEQUENCE [LARGE SCALE GENOMIC DNA]</scope>
    <source>
        <strain evidence="6">cv. Daliak</strain>
    </source>
</reference>
<dbReference type="PANTHER" id="PTHR11439">
    <property type="entry name" value="GAG-POL-RELATED RETROTRANSPOSON"/>
    <property type="match status" value="1"/>
</dbReference>
<feature type="region of interest" description="Disordered" evidence="3">
    <location>
        <begin position="803"/>
        <end position="864"/>
    </location>
</feature>
<dbReference type="SUPFAM" id="SSF56672">
    <property type="entry name" value="DNA/RNA polymerases"/>
    <property type="match status" value="1"/>
</dbReference>
<keyword evidence="1" id="KW-0645">Protease</keyword>
<dbReference type="PANTHER" id="PTHR11439:SF483">
    <property type="entry name" value="PEPTIDE SYNTHASE GLIP-LIKE, PUTATIVE (AFU_ORTHOLOGUE AFUA_3G12920)-RELATED"/>
    <property type="match status" value="1"/>
</dbReference>
<dbReference type="CDD" id="cd09272">
    <property type="entry name" value="RNase_HI_RT_Ty1"/>
    <property type="match status" value="1"/>
</dbReference>
<feature type="domain" description="CCHC-type" evidence="4">
    <location>
        <begin position="499"/>
        <end position="515"/>
    </location>
</feature>
<feature type="domain" description="CCHC-type" evidence="4">
    <location>
        <begin position="276"/>
        <end position="292"/>
    </location>
</feature>
<dbReference type="EMBL" id="DF974267">
    <property type="protein sequence ID" value="GAU46953.1"/>
    <property type="molecule type" value="Genomic_DNA"/>
</dbReference>
<feature type="region of interest" description="Disordered" evidence="3">
    <location>
        <begin position="1571"/>
        <end position="1643"/>
    </location>
</feature>
<dbReference type="Pfam" id="PF25597">
    <property type="entry name" value="SH3_retrovirus"/>
    <property type="match status" value="1"/>
</dbReference>
<feature type="region of interest" description="Disordered" evidence="3">
    <location>
        <begin position="1933"/>
        <end position="1968"/>
    </location>
</feature>
<dbReference type="Proteomes" id="UP000242715">
    <property type="component" value="Unassembled WGS sequence"/>
</dbReference>
<feature type="region of interest" description="Disordered" evidence="3">
    <location>
        <begin position="1338"/>
        <end position="1359"/>
    </location>
</feature>
<feature type="coiled-coil region" evidence="2">
    <location>
        <begin position="385"/>
        <end position="412"/>
    </location>
</feature>
<evidence type="ECO:0000313" key="5">
    <source>
        <dbReference type="EMBL" id="GAU46953.1"/>
    </source>
</evidence>
<dbReference type="InterPro" id="IPR001878">
    <property type="entry name" value="Znf_CCHC"/>
</dbReference>
<organism evidence="5 6">
    <name type="scientific">Trifolium subterraneum</name>
    <name type="common">Subterranean clover</name>
    <dbReference type="NCBI Taxonomy" id="3900"/>
    <lineage>
        <taxon>Eukaryota</taxon>
        <taxon>Viridiplantae</taxon>
        <taxon>Streptophyta</taxon>
        <taxon>Embryophyta</taxon>
        <taxon>Tracheophyta</taxon>
        <taxon>Spermatophyta</taxon>
        <taxon>Magnoliopsida</taxon>
        <taxon>eudicotyledons</taxon>
        <taxon>Gunneridae</taxon>
        <taxon>Pentapetalae</taxon>
        <taxon>rosids</taxon>
        <taxon>fabids</taxon>
        <taxon>Fabales</taxon>
        <taxon>Fabaceae</taxon>
        <taxon>Papilionoideae</taxon>
        <taxon>50 kb inversion clade</taxon>
        <taxon>NPAAA clade</taxon>
        <taxon>Hologalegina</taxon>
        <taxon>IRL clade</taxon>
        <taxon>Trifolieae</taxon>
        <taxon>Trifolium</taxon>
    </lineage>
</organism>
<keyword evidence="1" id="KW-0064">Aspartyl protease</keyword>
<proteinExistence type="predicted"/>
<dbReference type="Pfam" id="PF22936">
    <property type="entry name" value="Pol_BBD"/>
    <property type="match status" value="1"/>
</dbReference>
<keyword evidence="6" id="KW-1185">Reference proteome</keyword>
<dbReference type="GO" id="GO:0003676">
    <property type="term" value="F:nucleic acid binding"/>
    <property type="evidence" value="ECO:0007669"/>
    <property type="project" value="InterPro"/>
</dbReference>